<evidence type="ECO:0000259" key="2">
    <source>
        <dbReference type="Pfam" id="PF01636"/>
    </source>
</evidence>
<keyword evidence="4" id="KW-1185">Reference proteome</keyword>
<organism evidence="3 4">
    <name type="scientific">Paenibacillus ginsengarvi</name>
    <dbReference type="NCBI Taxonomy" id="400777"/>
    <lineage>
        <taxon>Bacteria</taxon>
        <taxon>Bacillati</taxon>
        <taxon>Bacillota</taxon>
        <taxon>Bacilli</taxon>
        <taxon>Bacillales</taxon>
        <taxon>Paenibacillaceae</taxon>
        <taxon>Paenibacillus</taxon>
    </lineage>
</organism>
<dbReference type="Gene3D" id="3.30.200.20">
    <property type="entry name" value="Phosphorylase Kinase, domain 1"/>
    <property type="match status" value="1"/>
</dbReference>
<dbReference type="GO" id="GO:0009088">
    <property type="term" value="P:threonine biosynthetic process"/>
    <property type="evidence" value="ECO:0007669"/>
    <property type="project" value="TreeGrafter"/>
</dbReference>
<comment type="caution">
    <text evidence="3">The sequence shown here is derived from an EMBL/GenBank/DDBJ whole genome shotgun (WGS) entry which is preliminary data.</text>
</comment>
<sequence>MVLDKNDISIIMSEYDFQDDNEFQLINQGLNDTFLVSFSNGSQFILRVYRPKWRNVTEINFELELLMHLKRKGFALSTPIPKKDGTLINEVKVNGINRVAVLFTFVPGKPFLVNEENSYLFGRKVAEFHKLTEDFQSNYDRFYLDLEHLIDRPLTTIKPFLKQRPSDWTYLECLGEKLKEQVLKLPLDHLDWGICHGDLGNENVHVYQKKMTFFDFDCCGVGWRGYDIAVYRWDTKRSGKPNSEEDKIWEAFLKGYKEIKYLKAIDLDVIPLFVLIRQLWWMGLHMSNGDVWGLDWINDNYFNRTIQFLREWESNYLV</sequence>
<dbReference type="Proteomes" id="UP000282311">
    <property type="component" value="Unassembled WGS sequence"/>
</dbReference>
<proteinExistence type="inferred from homology"/>
<reference evidence="3 4" key="1">
    <citation type="journal article" date="2007" name="Int. J. Syst. Evol. Microbiol.">
        <title>Paenibacillus ginsengarvi sp. nov., isolated from soil from ginseng cultivation.</title>
        <authorList>
            <person name="Yoon M.H."/>
            <person name="Ten L.N."/>
            <person name="Im W.T."/>
        </authorList>
    </citation>
    <scope>NUCLEOTIDE SEQUENCE [LARGE SCALE GENOMIC DNA]</scope>
    <source>
        <strain evidence="3 4">KCTC 13059</strain>
    </source>
</reference>
<evidence type="ECO:0000313" key="4">
    <source>
        <dbReference type="Proteomes" id="UP000282311"/>
    </source>
</evidence>
<dbReference type="PANTHER" id="PTHR21064">
    <property type="entry name" value="AMINOGLYCOSIDE PHOSPHOTRANSFERASE DOMAIN-CONTAINING PROTEIN-RELATED"/>
    <property type="match status" value="1"/>
</dbReference>
<dbReference type="SUPFAM" id="SSF56112">
    <property type="entry name" value="Protein kinase-like (PK-like)"/>
    <property type="match status" value="1"/>
</dbReference>
<dbReference type="GO" id="GO:0004413">
    <property type="term" value="F:homoserine kinase activity"/>
    <property type="evidence" value="ECO:0007669"/>
    <property type="project" value="TreeGrafter"/>
</dbReference>
<dbReference type="InterPro" id="IPR011009">
    <property type="entry name" value="Kinase-like_dom_sf"/>
</dbReference>
<dbReference type="Gene3D" id="3.90.1200.10">
    <property type="match status" value="1"/>
</dbReference>
<accession>A0A3B0C3K1</accession>
<feature type="domain" description="Aminoglycoside phosphotransferase" evidence="2">
    <location>
        <begin position="30"/>
        <end position="250"/>
    </location>
</feature>
<evidence type="ECO:0000313" key="3">
    <source>
        <dbReference type="EMBL" id="RKN80573.1"/>
    </source>
</evidence>
<dbReference type="RefSeq" id="WP_120748828.1">
    <property type="nucleotide sequence ID" value="NZ_RBAH01000014.1"/>
</dbReference>
<evidence type="ECO:0000256" key="1">
    <source>
        <dbReference type="ARBA" id="ARBA00038240"/>
    </source>
</evidence>
<dbReference type="InterPro" id="IPR002575">
    <property type="entry name" value="Aminoglycoside_PTrfase"/>
</dbReference>
<comment type="similarity">
    <text evidence="1">Belongs to the pseudomonas-type ThrB family.</text>
</comment>
<dbReference type="InterPro" id="IPR050249">
    <property type="entry name" value="Pseudomonas-type_ThrB"/>
</dbReference>
<dbReference type="PANTHER" id="PTHR21064:SF6">
    <property type="entry name" value="AMINOGLYCOSIDE PHOSPHOTRANSFERASE DOMAIN-CONTAINING PROTEIN"/>
    <property type="match status" value="1"/>
</dbReference>
<dbReference type="OrthoDB" id="9800774at2"/>
<dbReference type="Pfam" id="PF01636">
    <property type="entry name" value="APH"/>
    <property type="match status" value="1"/>
</dbReference>
<gene>
    <name evidence="3" type="ORF">D7M11_18985</name>
</gene>
<dbReference type="EMBL" id="RBAH01000014">
    <property type="protein sequence ID" value="RKN80573.1"/>
    <property type="molecule type" value="Genomic_DNA"/>
</dbReference>
<name>A0A3B0C3K1_9BACL</name>
<dbReference type="AlphaFoldDB" id="A0A3B0C3K1"/>
<protein>
    <recommendedName>
        <fullName evidence="2">Aminoglycoside phosphotransferase domain-containing protein</fullName>
    </recommendedName>
</protein>